<dbReference type="PANTHER" id="PTHR42685">
    <property type="entry name" value="GERANYLGERANYL DIPHOSPHATE REDUCTASE"/>
    <property type="match status" value="1"/>
</dbReference>
<dbReference type="Gene3D" id="3.50.50.60">
    <property type="entry name" value="FAD/NAD(P)-binding domain"/>
    <property type="match status" value="1"/>
</dbReference>
<dbReference type="EMBL" id="FRAS01000017">
    <property type="protein sequence ID" value="SHL60939.1"/>
    <property type="molecule type" value="Genomic_DNA"/>
</dbReference>
<dbReference type="Pfam" id="PF01494">
    <property type="entry name" value="FAD_binding_3"/>
    <property type="match status" value="1"/>
</dbReference>
<dbReference type="InterPro" id="IPR002938">
    <property type="entry name" value="FAD-bd"/>
</dbReference>
<dbReference type="SUPFAM" id="SSF51905">
    <property type="entry name" value="FAD/NAD(P)-binding domain"/>
    <property type="match status" value="1"/>
</dbReference>
<dbReference type="OrthoDB" id="1142316at2"/>
<keyword evidence="3" id="KW-1185">Reference proteome</keyword>
<evidence type="ECO:0000259" key="1">
    <source>
        <dbReference type="Pfam" id="PF01494"/>
    </source>
</evidence>
<proteinExistence type="predicted"/>
<dbReference type="PANTHER" id="PTHR42685:SF22">
    <property type="entry name" value="CONDITIONED MEDIUM FACTOR RECEPTOR 1"/>
    <property type="match status" value="1"/>
</dbReference>
<dbReference type="InterPro" id="IPR036188">
    <property type="entry name" value="FAD/NAD-bd_sf"/>
</dbReference>
<gene>
    <name evidence="2" type="ORF">SAMN02746009_03069</name>
</gene>
<dbReference type="GO" id="GO:0071949">
    <property type="term" value="F:FAD binding"/>
    <property type="evidence" value="ECO:0007669"/>
    <property type="project" value="InterPro"/>
</dbReference>
<organism evidence="2 3">
    <name type="scientific">Hymenobacter psychrotolerans DSM 18569</name>
    <dbReference type="NCBI Taxonomy" id="1121959"/>
    <lineage>
        <taxon>Bacteria</taxon>
        <taxon>Pseudomonadati</taxon>
        <taxon>Bacteroidota</taxon>
        <taxon>Cytophagia</taxon>
        <taxon>Cytophagales</taxon>
        <taxon>Hymenobacteraceae</taxon>
        <taxon>Hymenobacter</taxon>
    </lineage>
</organism>
<sequence>MDVLIIGGGLGGLTAALDLRSHGYTVTLVERQRYPFHRVCGEYISNEVLPYLRRLGADPAVLRPALLSRFQLSSPGGRLLSVPLDMGGFGISRFTLDQHLAQLAEARGITVLQGATVAAVTYQPGTDSHTVLLADGQQLAARAVLGAFGKRSALDRQLQRPFFQQRSPYLGVKHHLRLDYPTDLIALHNFEDGYAGISAVEDGRYCFCYLTTRHNLKQHGTIAGLEQNVLARNPQLRRILETAEFLYPQPEVINEISFAPKSCIEDHMLMCGDAAGLITPLCGNGMAMAIHGAHLASTHLHDFLQGRTTRATLEARYRHSWHAQFGQRLRVGRLVQGLFGRPLLSEAVVAGLRYWPGGVRALMRRTRGATF</sequence>
<dbReference type="AlphaFoldDB" id="A0A1M7C271"/>
<evidence type="ECO:0000313" key="3">
    <source>
        <dbReference type="Proteomes" id="UP000183947"/>
    </source>
</evidence>
<dbReference type="STRING" id="1121959.SAMN02746009_03069"/>
<dbReference type="InterPro" id="IPR050407">
    <property type="entry name" value="Geranylgeranyl_reductase"/>
</dbReference>
<dbReference type="RefSeq" id="WP_073286901.1">
    <property type="nucleotide sequence ID" value="NZ_FRAS01000017.1"/>
</dbReference>
<feature type="domain" description="FAD-binding" evidence="1">
    <location>
        <begin position="2"/>
        <end position="315"/>
    </location>
</feature>
<dbReference type="PRINTS" id="PR00420">
    <property type="entry name" value="RNGMNOXGNASE"/>
</dbReference>
<protein>
    <submittedName>
        <fullName evidence="2">Dehydrogenase (Flavoprotein)</fullName>
    </submittedName>
</protein>
<reference evidence="3" key="1">
    <citation type="submission" date="2016-11" db="EMBL/GenBank/DDBJ databases">
        <authorList>
            <person name="Varghese N."/>
            <person name="Submissions S."/>
        </authorList>
    </citation>
    <scope>NUCLEOTIDE SEQUENCE [LARGE SCALE GENOMIC DNA]</scope>
    <source>
        <strain evidence="3">DSM 18569</strain>
    </source>
</reference>
<accession>A0A1M7C271</accession>
<evidence type="ECO:0000313" key="2">
    <source>
        <dbReference type="EMBL" id="SHL60939.1"/>
    </source>
</evidence>
<name>A0A1M7C271_9BACT</name>
<dbReference type="Proteomes" id="UP000183947">
    <property type="component" value="Unassembled WGS sequence"/>
</dbReference>